<organism evidence="1 2">
    <name type="scientific">Faecalicatena faecalis</name>
    <dbReference type="NCBI Taxonomy" id="2726362"/>
    <lineage>
        <taxon>Bacteria</taxon>
        <taxon>Bacillati</taxon>
        <taxon>Bacillota</taxon>
        <taxon>Clostridia</taxon>
        <taxon>Lachnospirales</taxon>
        <taxon>Lachnospiraceae</taxon>
        <taxon>Faecalicatena</taxon>
    </lineage>
</organism>
<name>A0ABS6DAX1_9FIRM</name>
<dbReference type="EMBL" id="JABACJ020000039">
    <property type="protein sequence ID" value="MBU3878609.1"/>
    <property type="molecule type" value="Genomic_DNA"/>
</dbReference>
<sequence length="152" mass="17125">MNGGRIKMTKSICGVDCTKCELSNTCNGCTETKGRPFGSECIVALCLKDGENALCEFKKNLIAAFNELNIQDMELVTNLNALKGSFINIKYPLPNGQLVKFWDDNKIYFGNQLHKKDSDRCYGIVADEKYLLVAEYGEYGSNAEVIVFKRWR</sequence>
<gene>
    <name evidence="1" type="ORF">HGO97_022695</name>
</gene>
<accession>A0ABS6DAX1</accession>
<protein>
    <submittedName>
        <fullName evidence="1">DUF3795 domain-containing protein</fullName>
    </submittedName>
</protein>
<keyword evidence="2" id="KW-1185">Reference proteome</keyword>
<proteinExistence type="predicted"/>
<evidence type="ECO:0000313" key="1">
    <source>
        <dbReference type="EMBL" id="MBU3878609.1"/>
    </source>
</evidence>
<comment type="caution">
    <text evidence="1">The sequence shown here is derived from an EMBL/GenBank/DDBJ whole genome shotgun (WGS) entry which is preliminary data.</text>
</comment>
<evidence type="ECO:0000313" key="2">
    <source>
        <dbReference type="Proteomes" id="UP000723714"/>
    </source>
</evidence>
<reference evidence="1 2" key="1">
    <citation type="submission" date="2021-06" db="EMBL/GenBank/DDBJ databases">
        <title>Faecalicatena sp. nov. isolated from porcine feces.</title>
        <authorList>
            <person name="Oh B.S."/>
            <person name="Lee J.H."/>
        </authorList>
    </citation>
    <scope>NUCLEOTIDE SEQUENCE [LARGE SCALE GENOMIC DNA]</scope>
    <source>
        <strain evidence="1 2">AGMB00832</strain>
    </source>
</reference>
<dbReference type="Proteomes" id="UP000723714">
    <property type="component" value="Unassembled WGS sequence"/>
</dbReference>